<reference evidence="1" key="1">
    <citation type="submission" date="2023-04" db="EMBL/GenBank/DDBJ databases">
        <title>A chromosome-level genome assembly of the parasitoid wasp Eretmocerus hayati.</title>
        <authorList>
            <person name="Zhong Y."/>
            <person name="Liu S."/>
            <person name="Liu Y."/>
        </authorList>
    </citation>
    <scope>NUCLEOTIDE SEQUENCE</scope>
    <source>
        <strain evidence="1">ZJU_SS_LIU_2023</strain>
    </source>
</reference>
<protein>
    <submittedName>
        <fullName evidence="1">Uncharacterized protein</fullName>
    </submittedName>
</protein>
<name>A0ACC2NVQ8_9HYME</name>
<organism evidence="1 2">
    <name type="scientific">Eretmocerus hayati</name>
    <dbReference type="NCBI Taxonomy" id="131215"/>
    <lineage>
        <taxon>Eukaryota</taxon>
        <taxon>Metazoa</taxon>
        <taxon>Ecdysozoa</taxon>
        <taxon>Arthropoda</taxon>
        <taxon>Hexapoda</taxon>
        <taxon>Insecta</taxon>
        <taxon>Pterygota</taxon>
        <taxon>Neoptera</taxon>
        <taxon>Endopterygota</taxon>
        <taxon>Hymenoptera</taxon>
        <taxon>Apocrita</taxon>
        <taxon>Proctotrupomorpha</taxon>
        <taxon>Chalcidoidea</taxon>
        <taxon>Aphelinidae</taxon>
        <taxon>Aphelininae</taxon>
        <taxon>Eretmocerus</taxon>
    </lineage>
</organism>
<comment type="caution">
    <text evidence="1">The sequence shown here is derived from an EMBL/GenBank/DDBJ whole genome shotgun (WGS) entry which is preliminary data.</text>
</comment>
<keyword evidence="2" id="KW-1185">Reference proteome</keyword>
<evidence type="ECO:0000313" key="2">
    <source>
        <dbReference type="Proteomes" id="UP001239111"/>
    </source>
</evidence>
<dbReference type="Proteomes" id="UP001239111">
    <property type="component" value="Chromosome 3"/>
</dbReference>
<accession>A0ACC2NVQ8</accession>
<proteinExistence type="predicted"/>
<sequence>MASIEKNFGVNLPDYKELLENNLSLRRIVGTLTDLLNKREQELHDLLPALEEFQTFFVRQIDCVMENCARSSVTFSTNTHVGQSFNSIGTKLLDLKNREERLMKKIVENKNHSIRDSMDGAHSSIIDRSLFPLLSSQEEDLSIYYDTQLEPIDISLILKTNNLVDITEDDDESGLGTSNIHVQVPMNSTRLFDEHLMAQPTSSSIPPNFNAKSEGIKINESDLSRVEKSLEVLCVSVKEIKDEFRELKKTNSGISKTVEDAVAIGQKLLVQMKNAQPLEKEESSKNIGDKHSSKKKSTPKIVICNEDSSSKQAETRKKRDRSPSFKNSPKNSPSPSKIHDSDDESKSSVSSSKVVSLPINSQFNHLTDFIN</sequence>
<evidence type="ECO:0000313" key="1">
    <source>
        <dbReference type="EMBL" id="KAJ8673650.1"/>
    </source>
</evidence>
<gene>
    <name evidence="1" type="ORF">QAD02_004912</name>
</gene>
<dbReference type="EMBL" id="CM056743">
    <property type="protein sequence ID" value="KAJ8673650.1"/>
    <property type="molecule type" value="Genomic_DNA"/>
</dbReference>